<keyword evidence="10 23" id="KW-0347">Helicase</keyword>
<dbReference type="Gene3D" id="2.40.290.10">
    <property type="match status" value="1"/>
</dbReference>
<evidence type="ECO:0000256" key="12">
    <source>
        <dbReference type="ARBA" id="ARBA00022895"/>
    </source>
</evidence>
<keyword evidence="16" id="KW-0539">Nucleus</keyword>
<keyword evidence="15" id="KW-0234">DNA repair</keyword>
<feature type="compositionally biased region" description="Basic and acidic residues" evidence="21">
    <location>
        <begin position="579"/>
        <end position="597"/>
    </location>
</feature>
<dbReference type="FunFam" id="1.10.1600.10:FF:000004">
    <property type="entry name" value="ATP-dependent DNA helicase II subunit 1"/>
    <property type="match status" value="1"/>
</dbReference>
<evidence type="ECO:0000256" key="11">
    <source>
        <dbReference type="ARBA" id="ARBA00022840"/>
    </source>
</evidence>
<evidence type="ECO:0000256" key="8">
    <source>
        <dbReference type="ARBA" id="ARBA00022763"/>
    </source>
</evidence>
<dbReference type="InterPro" id="IPR016194">
    <property type="entry name" value="SPOC-like_C_dom_sf"/>
</dbReference>
<dbReference type="FunFam" id="4.10.970.10:FF:000003">
    <property type="entry name" value="ATP-dependent DNA helicase II subunit 1"/>
    <property type="match status" value="1"/>
</dbReference>
<dbReference type="Gene3D" id="1.10.1600.10">
    <property type="match status" value="1"/>
</dbReference>
<reference evidence="25" key="3">
    <citation type="submission" date="2025-04" db="UniProtKB">
        <authorList>
            <consortium name="RefSeq"/>
        </authorList>
    </citation>
    <scope>IDENTIFICATION</scope>
    <source>
        <strain evidence="25">CBS 781.70</strain>
    </source>
</reference>
<evidence type="ECO:0000313" key="25">
    <source>
        <dbReference type="RefSeq" id="XP_033534220.1"/>
    </source>
</evidence>
<dbReference type="RefSeq" id="XP_033534220.1">
    <property type="nucleotide sequence ID" value="XM_033677543.1"/>
</dbReference>
<dbReference type="GO" id="GO:0043564">
    <property type="term" value="C:Ku70:Ku80 complex"/>
    <property type="evidence" value="ECO:0007669"/>
    <property type="project" value="InterPro"/>
</dbReference>
<dbReference type="Pfam" id="PF03730">
    <property type="entry name" value="Ku_C"/>
    <property type="match status" value="1"/>
</dbReference>
<evidence type="ECO:0000256" key="13">
    <source>
        <dbReference type="ARBA" id="ARBA00023125"/>
    </source>
</evidence>
<organism evidence="23">
    <name type="scientific">Eremomyces bilateralis CBS 781.70</name>
    <dbReference type="NCBI Taxonomy" id="1392243"/>
    <lineage>
        <taxon>Eukaryota</taxon>
        <taxon>Fungi</taxon>
        <taxon>Dikarya</taxon>
        <taxon>Ascomycota</taxon>
        <taxon>Pezizomycotina</taxon>
        <taxon>Dothideomycetes</taxon>
        <taxon>Dothideomycetes incertae sedis</taxon>
        <taxon>Eremomycetales</taxon>
        <taxon>Eremomycetaceae</taxon>
        <taxon>Eremomyces</taxon>
    </lineage>
</organism>
<keyword evidence="13" id="KW-0238">DNA-binding</keyword>
<feature type="compositionally biased region" description="Acidic residues" evidence="21">
    <location>
        <begin position="14"/>
        <end position="23"/>
    </location>
</feature>
<keyword evidence="14" id="KW-0233">DNA recombination</keyword>
<dbReference type="PROSITE" id="PS50800">
    <property type="entry name" value="SAP"/>
    <property type="match status" value="1"/>
</dbReference>
<dbReference type="SUPFAM" id="SSF68906">
    <property type="entry name" value="SAP domain"/>
    <property type="match status" value="1"/>
</dbReference>
<reference evidence="23 25" key="1">
    <citation type="submission" date="2020-01" db="EMBL/GenBank/DDBJ databases">
        <authorList>
            <consortium name="DOE Joint Genome Institute"/>
            <person name="Haridas S."/>
            <person name="Albert R."/>
            <person name="Binder M."/>
            <person name="Bloem J."/>
            <person name="Labutti K."/>
            <person name="Salamov A."/>
            <person name="Andreopoulos B."/>
            <person name="Baker S.E."/>
            <person name="Barry K."/>
            <person name="Bills G."/>
            <person name="Bluhm B.H."/>
            <person name="Cannon C."/>
            <person name="Castanera R."/>
            <person name="Culley D.E."/>
            <person name="Daum C."/>
            <person name="Ezra D."/>
            <person name="Gonzalez J.B."/>
            <person name="Henrissat B."/>
            <person name="Kuo A."/>
            <person name="Liang C."/>
            <person name="Lipzen A."/>
            <person name="Lutzoni F."/>
            <person name="Magnuson J."/>
            <person name="Mondo S."/>
            <person name="Nolan M."/>
            <person name="Ohm R."/>
            <person name="Pangilinan J."/>
            <person name="Park H.-J."/>
            <person name="Ramirez L."/>
            <person name="Alfaro M."/>
            <person name="Sun H."/>
            <person name="Tritt A."/>
            <person name="Yoshinaga Y."/>
            <person name="Zwiers L.-H."/>
            <person name="Turgeon B.G."/>
            <person name="Goodwin S.B."/>
            <person name="Spatafora J.W."/>
            <person name="Crous P.W."/>
            <person name="Grigoriev I.V."/>
        </authorList>
    </citation>
    <scope>NUCLEOTIDE SEQUENCE</scope>
    <source>
        <strain evidence="23 25">CBS 781.70</strain>
    </source>
</reference>
<evidence type="ECO:0000256" key="7">
    <source>
        <dbReference type="ARBA" id="ARBA00022741"/>
    </source>
</evidence>
<dbReference type="FunFam" id="2.40.290.10:FF:000001">
    <property type="entry name" value="X-ray repair cross complementing 6"/>
    <property type="match status" value="1"/>
</dbReference>
<evidence type="ECO:0000256" key="21">
    <source>
        <dbReference type="SAM" id="MobiDB-lite"/>
    </source>
</evidence>
<dbReference type="GO" id="GO:0003678">
    <property type="term" value="F:DNA helicase activity"/>
    <property type="evidence" value="ECO:0007669"/>
    <property type="project" value="UniProtKB-EC"/>
</dbReference>
<dbReference type="GO" id="GO:0006310">
    <property type="term" value="P:DNA recombination"/>
    <property type="evidence" value="ECO:0007669"/>
    <property type="project" value="UniProtKB-KW"/>
</dbReference>
<dbReference type="GO" id="GO:0000781">
    <property type="term" value="C:chromosome, telomeric region"/>
    <property type="evidence" value="ECO:0007669"/>
    <property type="project" value="UniProtKB-SubCell"/>
</dbReference>
<name>A0A6G1G440_9PEZI</name>
<comment type="similarity">
    <text evidence="3">Belongs to the ku70 family.</text>
</comment>
<dbReference type="SMART" id="SM00513">
    <property type="entry name" value="SAP"/>
    <property type="match status" value="1"/>
</dbReference>
<evidence type="ECO:0000256" key="5">
    <source>
        <dbReference type="ARBA" id="ARBA00021796"/>
    </source>
</evidence>
<dbReference type="PANTHER" id="PTHR12604">
    <property type="entry name" value="KU AUTOANTIGEN DNA HELICASE"/>
    <property type="match status" value="1"/>
</dbReference>
<dbReference type="InterPro" id="IPR036465">
    <property type="entry name" value="vWFA_dom_sf"/>
</dbReference>
<dbReference type="Proteomes" id="UP000504638">
    <property type="component" value="Unplaced"/>
</dbReference>
<keyword evidence="11" id="KW-0067">ATP-binding</keyword>
<dbReference type="SMART" id="SM00559">
    <property type="entry name" value="Ku78"/>
    <property type="match status" value="1"/>
</dbReference>
<feature type="region of interest" description="Disordered" evidence="21">
    <location>
        <begin position="1"/>
        <end position="26"/>
    </location>
</feature>
<keyword evidence="24" id="KW-1185">Reference proteome</keyword>
<dbReference type="GO" id="GO:0005524">
    <property type="term" value="F:ATP binding"/>
    <property type="evidence" value="ECO:0007669"/>
    <property type="project" value="UniProtKB-KW"/>
</dbReference>
<comment type="subcellular location">
    <subcellularLocation>
        <location evidence="2">Chromosome</location>
        <location evidence="2">Telomere</location>
    </subcellularLocation>
    <subcellularLocation>
        <location evidence="1">Nucleus</location>
    </subcellularLocation>
</comment>
<dbReference type="GeneID" id="54418113"/>
<dbReference type="CDD" id="cd01458">
    <property type="entry name" value="vWA_ku"/>
    <property type="match status" value="1"/>
</dbReference>
<evidence type="ECO:0000256" key="17">
    <source>
        <dbReference type="ARBA" id="ARBA00024890"/>
    </source>
</evidence>
<dbReference type="InterPro" id="IPR005161">
    <property type="entry name" value="Ku_N"/>
</dbReference>
<evidence type="ECO:0000256" key="1">
    <source>
        <dbReference type="ARBA" id="ARBA00004123"/>
    </source>
</evidence>
<comment type="function">
    <text evidence="17">Single-stranded DNA-dependent ATP-dependent helicase. Involved in non-homologous end joining (NHEJ) DNA double strand break repair. DNA-binding is sequence-independent but has a high affinity to nicks in double-stranded DNA and to the ends of duplex DNA. Binds to naturally occurring chromosomal ends, and therefore provides chromosomal end protection. Required also for telomere recombination to repair telomeric ends in the absence of telomerase. KU70, of the KU70/KU80 heterodimer, binds to the stem loop of TLC1, the RNA component of telomerase. Involved in telomere maintenance. Interacts with telomeric repeats and subtelomeric sequences thereby controlling telomere length and protecting against subtelomeric rearrangement. Maintains telomeric chromatin, which is involved in silencing the expression of genes located at the telomere. Required for mating-type switching.</text>
</comment>
<evidence type="ECO:0000256" key="3">
    <source>
        <dbReference type="ARBA" id="ARBA00005240"/>
    </source>
</evidence>
<dbReference type="InterPro" id="IPR005160">
    <property type="entry name" value="Ku_C"/>
</dbReference>
<dbReference type="Gene3D" id="4.10.970.10">
    <property type="entry name" value="Ku70, bridge and pillars"/>
    <property type="match status" value="1"/>
</dbReference>
<evidence type="ECO:0000256" key="19">
    <source>
        <dbReference type="ARBA" id="ARBA00047995"/>
    </source>
</evidence>
<dbReference type="GO" id="GO:0006303">
    <property type="term" value="P:double-strand break repair via nonhomologous end joining"/>
    <property type="evidence" value="ECO:0007669"/>
    <property type="project" value="InterPro"/>
</dbReference>
<dbReference type="InterPro" id="IPR003034">
    <property type="entry name" value="SAP_dom"/>
</dbReference>
<dbReference type="PIRSF" id="PIRSF003033">
    <property type="entry name" value="Ku70"/>
    <property type="match status" value="1"/>
</dbReference>
<dbReference type="FunFam" id="3.40.50.410:FF:000071">
    <property type="entry name" value="ATP-dependent DNA helicase II subunit 1"/>
    <property type="match status" value="1"/>
</dbReference>
<dbReference type="OrthoDB" id="3249161at2759"/>
<reference evidence="25" key="2">
    <citation type="submission" date="2020-04" db="EMBL/GenBank/DDBJ databases">
        <authorList>
            <consortium name="NCBI Genome Project"/>
        </authorList>
    </citation>
    <scope>NUCLEOTIDE SEQUENCE</scope>
    <source>
        <strain evidence="25">CBS 781.70</strain>
    </source>
</reference>
<evidence type="ECO:0000256" key="15">
    <source>
        <dbReference type="ARBA" id="ARBA00023204"/>
    </source>
</evidence>
<dbReference type="NCBIfam" id="TIGR00578">
    <property type="entry name" value="ku70"/>
    <property type="match status" value="1"/>
</dbReference>
<dbReference type="GO" id="GO:0016787">
    <property type="term" value="F:hydrolase activity"/>
    <property type="evidence" value="ECO:0007669"/>
    <property type="project" value="UniProtKB-KW"/>
</dbReference>
<dbReference type="AlphaFoldDB" id="A0A6G1G440"/>
<keyword evidence="8" id="KW-0227">DNA damage</keyword>
<feature type="active site" description="Schiff-base intermediate with DNA; for 5'-deoxyribose-5-phosphate lyase activity" evidence="20">
    <location>
        <position position="27"/>
    </location>
</feature>
<dbReference type="PANTHER" id="PTHR12604:SF2">
    <property type="entry name" value="X-RAY REPAIR CROSS-COMPLEMENTING PROTEIN 6"/>
    <property type="match status" value="1"/>
</dbReference>
<dbReference type="CDD" id="cd00788">
    <property type="entry name" value="KU70"/>
    <property type="match status" value="1"/>
</dbReference>
<protein>
    <recommendedName>
        <fullName evidence="5">ATP-dependent DNA helicase II subunit 1</fullName>
        <ecNumber evidence="4">3.6.4.12</ecNumber>
    </recommendedName>
    <alternativeName>
        <fullName evidence="18">ATP-dependent DNA helicase II subunit Ku70</fullName>
    </alternativeName>
</protein>
<evidence type="ECO:0000256" key="2">
    <source>
        <dbReference type="ARBA" id="ARBA00004574"/>
    </source>
</evidence>
<evidence type="ECO:0000256" key="16">
    <source>
        <dbReference type="ARBA" id="ARBA00023242"/>
    </source>
</evidence>
<feature type="domain" description="SAP" evidence="22">
    <location>
        <begin position="614"/>
        <end position="648"/>
    </location>
</feature>
<evidence type="ECO:0000256" key="9">
    <source>
        <dbReference type="ARBA" id="ARBA00022801"/>
    </source>
</evidence>
<dbReference type="GO" id="GO:0000723">
    <property type="term" value="P:telomere maintenance"/>
    <property type="evidence" value="ECO:0007669"/>
    <property type="project" value="InterPro"/>
</dbReference>
<proteinExistence type="inferred from homology"/>
<dbReference type="InterPro" id="IPR006164">
    <property type="entry name" value="DNA_bd_Ku70/Ku80"/>
</dbReference>
<evidence type="ECO:0000256" key="18">
    <source>
        <dbReference type="ARBA" id="ARBA00031811"/>
    </source>
</evidence>
<evidence type="ECO:0000256" key="10">
    <source>
        <dbReference type="ARBA" id="ARBA00022806"/>
    </source>
</evidence>
<evidence type="ECO:0000313" key="23">
    <source>
        <dbReference type="EMBL" id="KAF1812589.1"/>
    </source>
</evidence>
<evidence type="ECO:0000256" key="14">
    <source>
        <dbReference type="ARBA" id="ARBA00023172"/>
    </source>
</evidence>
<dbReference type="GO" id="GO:0003690">
    <property type="term" value="F:double-stranded DNA binding"/>
    <property type="evidence" value="ECO:0007669"/>
    <property type="project" value="TreeGrafter"/>
</dbReference>
<keyword evidence="6" id="KW-0158">Chromosome</keyword>
<dbReference type="SUPFAM" id="SSF53300">
    <property type="entry name" value="vWA-like"/>
    <property type="match status" value="1"/>
</dbReference>
<dbReference type="GO" id="GO:0003684">
    <property type="term" value="F:damaged DNA binding"/>
    <property type="evidence" value="ECO:0007669"/>
    <property type="project" value="InterPro"/>
</dbReference>
<dbReference type="InterPro" id="IPR006165">
    <property type="entry name" value="Ku70"/>
</dbReference>
<accession>A0A6G1G440</accession>
<dbReference type="EC" id="3.6.4.12" evidence="4"/>
<evidence type="ECO:0000256" key="20">
    <source>
        <dbReference type="PIRSR" id="PIRSR003033-1"/>
    </source>
</evidence>
<evidence type="ECO:0000256" key="4">
    <source>
        <dbReference type="ARBA" id="ARBA00012551"/>
    </source>
</evidence>
<comment type="catalytic activity">
    <reaction evidence="19">
        <text>ATP + H2O = ADP + phosphate + H(+)</text>
        <dbReference type="Rhea" id="RHEA:13065"/>
        <dbReference type="ChEBI" id="CHEBI:15377"/>
        <dbReference type="ChEBI" id="CHEBI:15378"/>
        <dbReference type="ChEBI" id="CHEBI:30616"/>
        <dbReference type="ChEBI" id="CHEBI:43474"/>
        <dbReference type="ChEBI" id="CHEBI:456216"/>
        <dbReference type="EC" id="3.6.4.12"/>
    </reaction>
</comment>
<gene>
    <name evidence="23 25" type="ORF">P152DRAFT_435862</name>
</gene>
<dbReference type="InterPro" id="IPR047087">
    <property type="entry name" value="KU70_core_dom"/>
</dbReference>
<dbReference type="GO" id="GO:0042162">
    <property type="term" value="F:telomeric DNA binding"/>
    <property type="evidence" value="ECO:0007669"/>
    <property type="project" value="InterPro"/>
</dbReference>
<feature type="region of interest" description="Disordered" evidence="21">
    <location>
        <begin position="575"/>
        <end position="602"/>
    </location>
</feature>
<dbReference type="Gene3D" id="3.40.50.410">
    <property type="entry name" value="von Willebrand factor, type A domain"/>
    <property type="match status" value="1"/>
</dbReference>
<keyword evidence="9" id="KW-0378">Hydrolase</keyword>
<dbReference type="InterPro" id="IPR036361">
    <property type="entry name" value="SAP_dom_sf"/>
</dbReference>
<dbReference type="Pfam" id="PF02735">
    <property type="entry name" value="Ku"/>
    <property type="match status" value="1"/>
</dbReference>
<dbReference type="EMBL" id="ML975157">
    <property type="protein sequence ID" value="KAF1812589.1"/>
    <property type="molecule type" value="Genomic_DNA"/>
</dbReference>
<keyword evidence="7" id="KW-0547">Nucleotide-binding</keyword>
<dbReference type="InterPro" id="IPR027388">
    <property type="entry name" value="Ku70_bridge/pillars_dom_sf"/>
</dbReference>
<evidence type="ECO:0000313" key="24">
    <source>
        <dbReference type="Proteomes" id="UP000504638"/>
    </source>
</evidence>
<keyword evidence="12" id="KW-0779">Telomere</keyword>
<evidence type="ECO:0000259" key="22">
    <source>
        <dbReference type="PROSITE" id="PS50800"/>
    </source>
</evidence>
<evidence type="ECO:0000256" key="6">
    <source>
        <dbReference type="ARBA" id="ARBA00022454"/>
    </source>
</evidence>
<dbReference type="Pfam" id="PF03731">
    <property type="entry name" value="Ku_N"/>
    <property type="match status" value="1"/>
</dbReference>
<dbReference type="Pfam" id="PF02037">
    <property type="entry name" value="SAP"/>
    <property type="match status" value="1"/>
</dbReference>
<dbReference type="Gene3D" id="1.10.720.30">
    <property type="entry name" value="SAP domain"/>
    <property type="match status" value="1"/>
</dbReference>
<dbReference type="SUPFAM" id="SSF100939">
    <property type="entry name" value="SPOC domain-like"/>
    <property type="match status" value="1"/>
</dbReference>
<sequence>MPGWTNDSEKRDGDEEEDEEVDDSGYKAVKDAVIFAIDVSPSMLKKPPNSSDRKADRDTAASAALKCAYQLMQQRIISHPHDMMGVLLFGTEESRFTETVDSGSASTLNYPHCYVLTDLDVPAAADVKKLKSLVEDEEEAEKFLKPSSEPVSMSTVLFCSNNLFTTKAANFASRRLFLVTDNDDPHLNDKALRASAAVRAKDLYDLGVVIELFPISRGDHTFDRTKFYDDIVYRPVSADPEAPAPIAGESRVSVSGDGITLLQSLLSNINSKAAPRRAQFTIPLELGPGLRIGVKGFTLIKRQEPVRSCYIWLSGEKPQIVTSSTTKIAEDTARAVDKSEIRKGFRFGGEVVSFTPEELAALKNFGDPIIRIIGFKSLDSLPFWAITRAPYFLYPTEEDFIGSTRVFSALHQKLARDKKFGLAWFIPIRNSHPRLAAIIAGEERLDEDGEQVMPPGLWAVPLPFADDIRQNPDTHLIRAPNKLIDLMRDVIRQLQLPGAKYDQKKYPNPSLQWFYKILQCLALDEDIPETPEDKTIPKYKQINKRAGDYVLEWGRELEIQYQGWMASQGYGQVKPPGKRIADRTAEKGPAKKIKAEDGGTTSSAMAKHFQKGTLASLTVATLKEFAAEKGIKVSGKKADIVAAVEEYFETKS</sequence>